<evidence type="ECO:0000256" key="1">
    <source>
        <dbReference type="SAM" id="MobiDB-lite"/>
    </source>
</evidence>
<protein>
    <submittedName>
        <fullName evidence="2">Uncharacterized protein</fullName>
    </submittedName>
</protein>
<name>A0A6A5YP49_9PLEO</name>
<dbReference type="EMBL" id="ML977345">
    <property type="protein sequence ID" value="KAF2108760.1"/>
    <property type="molecule type" value="Genomic_DNA"/>
</dbReference>
<feature type="compositionally biased region" description="Polar residues" evidence="1">
    <location>
        <begin position="116"/>
        <end position="136"/>
    </location>
</feature>
<evidence type="ECO:0000313" key="2">
    <source>
        <dbReference type="EMBL" id="KAF2108760.1"/>
    </source>
</evidence>
<feature type="compositionally biased region" description="Polar residues" evidence="1">
    <location>
        <begin position="84"/>
        <end position="93"/>
    </location>
</feature>
<feature type="compositionally biased region" description="Low complexity" evidence="1">
    <location>
        <begin position="376"/>
        <end position="389"/>
    </location>
</feature>
<feature type="compositionally biased region" description="Polar residues" evidence="1">
    <location>
        <begin position="300"/>
        <end position="309"/>
    </location>
</feature>
<dbReference type="AlphaFoldDB" id="A0A6A5YP49"/>
<keyword evidence="3" id="KW-1185">Reference proteome</keyword>
<feature type="compositionally biased region" description="Polar residues" evidence="1">
    <location>
        <begin position="32"/>
        <end position="48"/>
    </location>
</feature>
<feature type="region of interest" description="Disordered" evidence="1">
    <location>
        <begin position="29"/>
        <end position="50"/>
    </location>
</feature>
<sequence>MAANNASNTASTPALVPEPVINGEVNIEPNRLRTNPHNQIASSLTPNDSYEVVDHNDEPEEDYDWDEDGAPEYDLYRTRFGSIGHTNGNQQPYLQPAGRSGGLGGHRAAANPVQFPHSNSSLPQNLASPSSRNTSFLGPRSREASSAITHIDAHPPRDSIDSQLVLPELSIFPRFPQSNQAAMMSNAALAPNLKLFRTYLDADGVVRVNGKVIGGLPEDMSRDIEAKLSELVRRGSRVQWSLGLDLRMCIESTLLVCIILASSSPSWHIPRFVRKPNGRTHEVITWDFDASRNRWIPTFRSGTNDTASVPQVPAPTHQHPCGHLVPGNSGRLDEVPTYQGPQSIAPIHEPRRTRIPSSPPRPVKRQREFSSPLVGSSSDPPSEVSSTDPRIPSDIRRTPGGPDPAYPQSIARSRIVGEEIRNFNEHYGIVRVGGRIVCVLPENLVNYNDAHRPGHRKELIMEFLSTFFTEANGF</sequence>
<evidence type="ECO:0000313" key="3">
    <source>
        <dbReference type="Proteomes" id="UP000799770"/>
    </source>
</evidence>
<gene>
    <name evidence="2" type="ORF">BDV96DRAFT_670328</name>
</gene>
<accession>A0A6A5YP49</accession>
<dbReference type="Proteomes" id="UP000799770">
    <property type="component" value="Unassembled WGS sequence"/>
</dbReference>
<organism evidence="2 3">
    <name type="scientific">Lophiotrema nucula</name>
    <dbReference type="NCBI Taxonomy" id="690887"/>
    <lineage>
        <taxon>Eukaryota</taxon>
        <taxon>Fungi</taxon>
        <taxon>Dikarya</taxon>
        <taxon>Ascomycota</taxon>
        <taxon>Pezizomycotina</taxon>
        <taxon>Dothideomycetes</taxon>
        <taxon>Pleosporomycetidae</taxon>
        <taxon>Pleosporales</taxon>
        <taxon>Lophiotremataceae</taxon>
        <taxon>Lophiotrema</taxon>
    </lineage>
</organism>
<proteinExistence type="predicted"/>
<feature type="region of interest" description="Disordered" evidence="1">
    <location>
        <begin position="83"/>
        <end position="159"/>
    </location>
</feature>
<reference evidence="2" key="1">
    <citation type="journal article" date="2020" name="Stud. Mycol.">
        <title>101 Dothideomycetes genomes: a test case for predicting lifestyles and emergence of pathogens.</title>
        <authorList>
            <person name="Haridas S."/>
            <person name="Albert R."/>
            <person name="Binder M."/>
            <person name="Bloem J."/>
            <person name="Labutti K."/>
            <person name="Salamov A."/>
            <person name="Andreopoulos B."/>
            <person name="Baker S."/>
            <person name="Barry K."/>
            <person name="Bills G."/>
            <person name="Bluhm B."/>
            <person name="Cannon C."/>
            <person name="Castanera R."/>
            <person name="Culley D."/>
            <person name="Daum C."/>
            <person name="Ezra D."/>
            <person name="Gonzalez J."/>
            <person name="Henrissat B."/>
            <person name="Kuo A."/>
            <person name="Liang C."/>
            <person name="Lipzen A."/>
            <person name="Lutzoni F."/>
            <person name="Magnuson J."/>
            <person name="Mondo S."/>
            <person name="Nolan M."/>
            <person name="Ohm R."/>
            <person name="Pangilinan J."/>
            <person name="Park H.-J."/>
            <person name="Ramirez L."/>
            <person name="Alfaro M."/>
            <person name="Sun H."/>
            <person name="Tritt A."/>
            <person name="Yoshinaga Y."/>
            <person name="Zwiers L.-H."/>
            <person name="Turgeon B."/>
            <person name="Goodwin S."/>
            <person name="Spatafora J."/>
            <person name="Crous P."/>
            <person name="Grigoriev I."/>
        </authorList>
    </citation>
    <scope>NUCLEOTIDE SEQUENCE</scope>
    <source>
        <strain evidence="2">CBS 627.86</strain>
    </source>
</reference>
<feature type="region of interest" description="Disordered" evidence="1">
    <location>
        <begin position="299"/>
        <end position="408"/>
    </location>
</feature>